<sequence>MAHRITTVVELPFDNLEQATVALQGHLRHMLTERLNIPAGQPMQVMDWDTLTVDGPTQQTDPGGRTWFTYTGTASSRLLRPVDPVDTGQQPQP</sequence>
<name>A0A1G4Z4A1_9ACTN</name>
<gene>
    <name evidence="1" type="ORF">SAMN03159343_4111</name>
</gene>
<dbReference type="RefSeq" id="WP_092807889.1">
    <property type="nucleotide sequence ID" value="NZ_FMUH01000009.1"/>
</dbReference>
<keyword evidence="2" id="KW-1185">Reference proteome</keyword>
<evidence type="ECO:0000313" key="2">
    <source>
        <dbReference type="Proteomes" id="UP000198981"/>
    </source>
</evidence>
<protein>
    <submittedName>
        <fullName evidence="1">Uncharacterized protein</fullName>
    </submittedName>
</protein>
<dbReference type="AlphaFoldDB" id="A0A1G4Z4A1"/>
<accession>A0A1G4Z4A1</accession>
<proteinExistence type="predicted"/>
<dbReference type="OrthoDB" id="5196416at2"/>
<reference evidence="2" key="1">
    <citation type="submission" date="2016-10" db="EMBL/GenBank/DDBJ databases">
        <authorList>
            <person name="Varghese N."/>
            <person name="Submissions S."/>
        </authorList>
    </citation>
    <scope>NUCLEOTIDE SEQUENCE [LARGE SCALE GENOMIC DNA]</scope>
    <source>
        <strain evidence="2">DSM 45722</strain>
    </source>
</reference>
<dbReference type="EMBL" id="FMUH01000009">
    <property type="protein sequence ID" value="SCX60521.1"/>
    <property type="molecule type" value="Genomic_DNA"/>
</dbReference>
<dbReference type="Proteomes" id="UP000198981">
    <property type="component" value="Unassembled WGS sequence"/>
</dbReference>
<organism evidence="1 2">
    <name type="scientific">Klenkia marina</name>
    <dbReference type="NCBI Taxonomy" id="1960309"/>
    <lineage>
        <taxon>Bacteria</taxon>
        <taxon>Bacillati</taxon>
        <taxon>Actinomycetota</taxon>
        <taxon>Actinomycetes</taxon>
        <taxon>Geodermatophilales</taxon>
        <taxon>Geodermatophilaceae</taxon>
        <taxon>Klenkia</taxon>
    </lineage>
</organism>
<evidence type="ECO:0000313" key="1">
    <source>
        <dbReference type="EMBL" id="SCX60521.1"/>
    </source>
</evidence>